<dbReference type="EMBL" id="JBFDAA010000006">
    <property type="protein sequence ID" value="KAL1131948.1"/>
    <property type="molecule type" value="Genomic_DNA"/>
</dbReference>
<protein>
    <submittedName>
        <fullName evidence="2">Uncharacterized protein</fullName>
    </submittedName>
</protein>
<dbReference type="AlphaFoldDB" id="A0ABD0Z778"/>
<feature type="region of interest" description="Disordered" evidence="1">
    <location>
        <begin position="1"/>
        <end position="29"/>
    </location>
</feature>
<evidence type="ECO:0000256" key="1">
    <source>
        <dbReference type="SAM" id="MobiDB-lite"/>
    </source>
</evidence>
<feature type="compositionally biased region" description="Basic and acidic residues" evidence="1">
    <location>
        <begin position="171"/>
        <end position="187"/>
    </location>
</feature>
<sequence>MFEKTTKQETTEIGGYREVTVSSADEGGPGDRIAKIEHIQEGFIPPPPLISPNETVSNFSPPSILHRLHSSSCTEDRGHQALLTDNIHRATDQAAEEGELNIQERLAEAKKDPARAQAIRDVINLLAVKRIRCRNGCVLSIQAPTSTGINGRARDRSRHVHKGRMTSKTANVKDERRRSQAPRHKEY</sequence>
<gene>
    <name evidence="2" type="ORF">AAG570_011559</name>
</gene>
<dbReference type="Proteomes" id="UP001558652">
    <property type="component" value="Unassembled WGS sequence"/>
</dbReference>
<keyword evidence="3" id="KW-1185">Reference proteome</keyword>
<evidence type="ECO:0000313" key="2">
    <source>
        <dbReference type="EMBL" id="KAL1131948.1"/>
    </source>
</evidence>
<proteinExistence type="predicted"/>
<feature type="compositionally biased region" description="Basic residues" evidence="1">
    <location>
        <begin position="155"/>
        <end position="165"/>
    </location>
</feature>
<reference evidence="2 3" key="1">
    <citation type="submission" date="2024-07" db="EMBL/GenBank/DDBJ databases">
        <title>Chromosome-level genome assembly of the water stick insect Ranatra chinensis (Heteroptera: Nepidae).</title>
        <authorList>
            <person name="Liu X."/>
        </authorList>
    </citation>
    <scope>NUCLEOTIDE SEQUENCE [LARGE SCALE GENOMIC DNA]</scope>
    <source>
        <strain evidence="2">Cailab_2021Rc</strain>
        <tissue evidence="2">Muscle</tissue>
    </source>
</reference>
<accession>A0ABD0Z778</accession>
<evidence type="ECO:0000313" key="3">
    <source>
        <dbReference type="Proteomes" id="UP001558652"/>
    </source>
</evidence>
<feature type="region of interest" description="Disordered" evidence="1">
    <location>
        <begin position="147"/>
        <end position="187"/>
    </location>
</feature>
<organism evidence="2 3">
    <name type="scientific">Ranatra chinensis</name>
    <dbReference type="NCBI Taxonomy" id="642074"/>
    <lineage>
        <taxon>Eukaryota</taxon>
        <taxon>Metazoa</taxon>
        <taxon>Ecdysozoa</taxon>
        <taxon>Arthropoda</taxon>
        <taxon>Hexapoda</taxon>
        <taxon>Insecta</taxon>
        <taxon>Pterygota</taxon>
        <taxon>Neoptera</taxon>
        <taxon>Paraneoptera</taxon>
        <taxon>Hemiptera</taxon>
        <taxon>Heteroptera</taxon>
        <taxon>Panheteroptera</taxon>
        <taxon>Nepomorpha</taxon>
        <taxon>Nepidae</taxon>
        <taxon>Ranatrinae</taxon>
        <taxon>Ranatra</taxon>
    </lineage>
</organism>
<feature type="compositionally biased region" description="Basic and acidic residues" evidence="1">
    <location>
        <begin position="1"/>
        <end position="10"/>
    </location>
</feature>
<comment type="caution">
    <text evidence="2">The sequence shown here is derived from an EMBL/GenBank/DDBJ whole genome shotgun (WGS) entry which is preliminary data.</text>
</comment>
<name>A0ABD0Z778_9HEMI</name>